<dbReference type="GO" id="GO:0016491">
    <property type="term" value="F:oxidoreductase activity"/>
    <property type="evidence" value="ECO:0007669"/>
    <property type="project" value="UniProtKB-KW"/>
</dbReference>
<keyword evidence="8" id="KW-1185">Reference proteome</keyword>
<comment type="caution">
    <text evidence="7">The sequence shown here is derived from an EMBL/GenBank/DDBJ whole genome shotgun (WGS) entry which is preliminary data.</text>
</comment>
<evidence type="ECO:0000313" key="8">
    <source>
        <dbReference type="Proteomes" id="UP000280696"/>
    </source>
</evidence>
<dbReference type="Pfam" id="PF04166">
    <property type="entry name" value="PdxA"/>
    <property type="match status" value="1"/>
</dbReference>
<dbReference type="PANTHER" id="PTHR30004:SF6">
    <property type="entry name" value="D-THREONATE 4-PHOSPHATE DEHYDROGENASE"/>
    <property type="match status" value="1"/>
</dbReference>
<dbReference type="RefSeq" id="WP_147424692.1">
    <property type="nucleotide sequence ID" value="NZ_RAYQ01000114.1"/>
</dbReference>
<gene>
    <name evidence="7" type="ORF">D7V94_23210</name>
</gene>
<comment type="subunit">
    <text evidence="3">Homodimer.</text>
</comment>
<organism evidence="7 8">
    <name type="scientific">Parablautia intestinalis</name>
    <dbReference type="NCBI Taxonomy" id="2320100"/>
    <lineage>
        <taxon>Bacteria</taxon>
        <taxon>Bacillati</taxon>
        <taxon>Bacillota</taxon>
        <taxon>Clostridia</taxon>
        <taxon>Lachnospirales</taxon>
        <taxon>Lachnospiraceae</taxon>
        <taxon>Parablautia</taxon>
    </lineage>
</organism>
<accession>A0A3A9A897</accession>
<dbReference type="Gene3D" id="3.40.718.10">
    <property type="entry name" value="Isopropylmalate Dehydrogenase"/>
    <property type="match status" value="1"/>
</dbReference>
<proteinExistence type="inferred from homology"/>
<feature type="non-terminal residue" evidence="7">
    <location>
        <position position="220"/>
    </location>
</feature>
<evidence type="ECO:0000313" key="7">
    <source>
        <dbReference type="EMBL" id="RKI83511.1"/>
    </source>
</evidence>
<reference evidence="7 8" key="1">
    <citation type="submission" date="2018-09" db="EMBL/GenBank/DDBJ databases">
        <title>Murine metabolic-syndrome-specific gut microbial biobank.</title>
        <authorList>
            <person name="Liu C."/>
        </authorList>
    </citation>
    <scope>NUCLEOTIDE SEQUENCE [LARGE SCALE GENOMIC DNA]</scope>
    <source>
        <strain evidence="7 8">0.1xD8-82</strain>
    </source>
</reference>
<dbReference type="OrthoDB" id="9801783at2"/>
<dbReference type="GO" id="GO:0046872">
    <property type="term" value="F:metal ion binding"/>
    <property type="evidence" value="ECO:0007669"/>
    <property type="project" value="UniProtKB-KW"/>
</dbReference>
<keyword evidence="6" id="KW-0520">NAD</keyword>
<dbReference type="EMBL" id="RAYQ01000114">
    <property type="protein sequence ID" value="RKI83511.1"/>
    <property type="molecule type" value="Genomic_DNA"/>
</dbReference>
<dbReference type="SUPFAM" id="SSF53659">
    <property type="entry name" value="Isocitrate/Isopropylmalate dehydrogenase-like"/>
    <property type="match status" value="1"/>
</dbReference>
<protein>
    <submittedName>
        <fullName evidence="7">4-hydroxythreonine-4-phosphate dehydrogenase PdxA</fullName>
    </submittedName>
</protein>
<dbReference type="Proteomes" id="UP000280696">
    <property type="component" value="Unassembled WGS sequence"/>
</dbReference>
<dbReference type="PANTHER" id="PTHR30004">
    <property type="entry name" value="4-HYDROXYTHREONINE-4-PHOSPHATE DEHYDROGENASE"/>
    <property type="match status" value="1"/>
</dbReference>
<evidence type="ECO:0000256" key="3">
    <source>
        <dbReference type="ARBA" id="ARBA00011738"/>
    </source>
</evidence>
<evidence type="ECO:0000256" key="5">
    <source>
        <dbReference type="ARBA" id="ARBA00023002"/>
    </source>
</evidence>
<evidence type="ECO:0000256" key="2">
    <source>
        <dbReference type="ARBA" id="ARBA00009464"/>
    </source>
</evidence>
<comment type="similarity">
    <text evidence="2">Belongs to the PdxA family. PdxA2 subfamily.</text>
</comment>
<evidence type="ECO:0000256" key="6">
    <source>
        <dbReference type="ARBA" id="ARBA00023027"/>
    </source>
</evidence>
<comment type="cofactor">
    <cofactor evidence="1">
        <name>a divalent metal cation</name>
        <dbReference type="ChEBI" id="CHEBI:60240"/>
    </cofactor>
</comment>
<dbReference type="GO" id="GO:0051287">
    <property type="term" value="F:NAD binding"/>
    <property type="evidence" value="ECO:0007669"/>
    <property type="project" value="InterPro"/>
</dbReference>
<sequence>VVTAPINKESINMAGHHYSGHTEIFAEYTQTKNFAMLLASRTLHVIHVSTHCSLREACDRVKKDRVLNVIRLAQKGMRQLGYKNPKIGVSGLNPHCSENGLFGTEEEREILPAIEEARKEGINVSGPDSPDTVFVKCQAGQYDIVVAMYHDQGHIPLKLSGFKYDLQKDKYESVSGINCTIGLPIVRTSVDHGTAFGKAGEGRANEESMMDAIFAGVEMA</sequence>
<feature type="non-terminal residue" evidence="7">
    <location>
        <position position="1"/>
    </location>
</feature>
<dbReference type="InterPro" id="IPR005255">
    <property type="entry name" value="PdxA_fam"/>
</dbReference>
<evidence type="ECO:0000256" key="1">
    <source>
        <dbReference type="ARBA" id="ARBA00001968"/>
    </source>
</evidence>
<keyword evidence="5" id="KW-0560">Oxidoreductase</keyword>
<evidence type="ECO:0000256" key="4">
    <source>
        <dbReference type="ARBA" id="ARBA00022723"/>
    </source>
</evidence>
<keyword evidence="4" id="KW-0479">Metal-binding</keyword>
<dbReference type="AlphaFoldDB" id="A0A3A9A897"/>
<name>A0A3A9A897_9FIRM</name>